<dbReference type="SUPFAM" id="SSF48264">
    <property type="entry name" value="Cytochrome P450"/>
    <property type="match status" value="1"/>
</dbReference>
<dbReference type="GO" id="GO:0005886">
    <property type="term" value="C:plasma membrane"/>
    <property type="evidence" value="ECO:0007669"/>
    <property type="project" value="TreeGrafter"/>
</dbReference>
<evidence type="ECO:0000256" key="9">
    <source>
        <dbReference type="ARBA" id="ARBA00023004"/>
    </source>
</evidence>
<comment type="subcellular location">
    <subcellularLocation>
        <location evidence="2">Endomembrane system</location>
        <topology evidence="2">Multi-pass membrane protein</topology>
    </subcellularLocation>
</comment>
<protein>
    <submittedName>
        <fullName evidence="14">Uncharacterized protein</fullName>
    </submittedName>
</protein>
<dbReference type="Pfam" id="PF00067">
    <property type="entry name" value="p450"/>
    <property type="match status" value="1"/>
</dbReference>
<evidence type="ECO:0000313" key="14">
    <source>
        <dbReference type="EMBL" id="VTT78350.1"/>
    </source>
</evidence>
<organism evidence="14 15">
    <name type="scientific">Fusarium fujikuroi</name>
    <name type="common">Bakanae and foot rot disease fungus</name>
    <name type="synonym">Gibberella fujikuroi</name>
    <dbReference type="NCBI Taxonomy" id="5127"/>
    <lineage>
        <taxon>Eukaryota</taxon>
        <taxon>Fungi</taxon>
        <taxon>Dikarya</taxon>
        <taxon>Ascomycota</taxon>
        <taxon>Pezizomycotina</taxon>
        <taxon>Sordariomycetes</taxon>
        <taxon>Hypocreomycetidae</taxon>
        <taxon>Hypocreales</taxon>
        <taxon>Nectriaceae</taxon>
        <taxon>Fusarium</taxon>
        <taxon>Fusarium fujikuroi species complex</taxon>
    </lineage>
</organism>
<dbReference type="PANTHER" id="PTHR23501">
    <property type="entry name" value="MAJOR FACILITATOR SUPERFAMILY"/>
    <property type="match status" value="1"/>
</dbReference>
<proteinExistence type="inferred from homology"/>
<keyword evidence="11" id="KW-0472">Membrane</keyword>
<evidence type="ECO:0000256" key="6">
    <source>
        <dbReference type="ARBA" id="ARBA00022692"/>
    </source>
</evidence>
<keyword evidence="8" id="KW-1133">Transmembrane helix</keyword>
<dbReference type="Gene3D" id="1.10.630.10">
    <property type="entry name" value="Cytochrome P450"/>
    <property type="match status" value="1"/>
</dbReference>
<dbReference type="FunFam" id="1.20.1720.10:FF:000013">
    <property type="entry name" value="Related to multidrug resistance proteins"/>
    <property type="match status" value="1"/>
</dbReference>
<evidence type="ECO:0000256" key="13">
    <source>
        <dbReference type="PIRSR" id="PIRSR602403-1"/>
    </source>
</evidence>
<keyword evidence="6" id="KW-0812">Transmembrane</keyword>
<dbReference type="FunFam" id="1.20.1250.20:FF:000436">
    <property type="entry name" value="MFS transporter, putative"/>
    <property type="match status" value="1"/>
</dbReference>
<dbReference type="PRINTS" id="PR00385">
    <property type="entry name" value="P450"/>
</dbReference>
<dbReference type="GO" id="GO:0012505">
    <property type="term" value="C:endomembrane system"/>
    <property type="evidence" value="ECO:0007669"/>
    <property type="project" value="UniProtKB-SubCell"/>
</dbReference>
<dbReference type="EMBL" id="CABFJX010000392">
    <property type="protein sequence ID" value="VTT78350.1"/>
    <property type="molecule type" value="Genomic_DNA"/>
</dbReference>
<dbReference type="Proteomes" id="UP000760494">
    <property type="component" value="Unassembled WGS sequence"/>
</dbReference>
<dbReference type="CDD" id="cd00302">
    <property type="entry name" value="cytochrome_P450"/>
    <property type="match status" value="1"/>
</dbReference>
<reference evidence="14" key="1">
    <citation type="submission" date="2019-05" db="EMBL/GenBank/DDBJ databases">
        <authorList>
            <person name="Piombo E."/>
        </authorList>
    </citation>
    <scope>NUCLEOTIDE SEQUENCE</scope>
    <source>
        <strain evidence="14">C2S</strain>
    </source>
</reference>
<comment type="similarity">
    <text evidence="3">Belongs to the major facilitator superfamily.</text>
</comment>
<dbReference type="InterPro" id="IPR036396">
    <property type="entry name" value="Cyt_P450_sf"/>
</dbReference>
<dbReference type="GO" id="GO:0046943">
    <property type="term" value="F:carboxylic acid transmembrane transporter activity"/>
    <property type="evidence" value="ECO:0007669"/>
    <property type="project" value="UniProtKB-ARBA"/>
</dbReference>
<dbReference type="GO" id="GO:0016705">
    <property type="term" value="F:oxidoreductase activity, acting on paired donors, with incorporation or reduction of molecular oxygen"/>
    <property type="evidence" value="ECO:0007669"/>
    <property type="project" value="InterPro"/>
</dbReference>
<dbReference type="FunFam" id="1.10.630.10:FF:000090">
    <property type="entry name" value="Cytochrome P450 monooxygenase"/>
    <property type="match status" value="1"/>
</dbReference>
<dbReference type="InterPro" id="IPR002403">
    <property type="entry name" value="Cyt_P450_E_grp-IV"/>
</dbReference>
<dbReference type="InterPro" id="IPR036259">
    <property type="entry name" value="MFS_trans_sf"/>
</dbReference>
<evidence type="ECO:0000256" key="5">
    <source>
        <dbReference type="ARBA" id="ARBA00022448"/>
    </source>
</evidence>
<keyword evidence="12" id="KW-0325">Glycoprotein</keyword>
<dbReference type="Pfam" id="PF07690">
    <property type="entry name" value="MFS_1"/>
    <property type="match status" value="1"/>
</dbReference>
<dbReference type="PROSITE" id="PS50850">
    <property type="entry name" value="MFS"/>
    <property type="match status" value="1"/>
</dbReference>
<evidence type="ECO:0000256" key="11">
    <source>
        <dbReference type="ARBA" id="ARBA00023136"/>
    </source>
</evidence>
<comment type="similarity">
    <text evidence="4">Belongs to the cytochrome P450 family.</text>
</comment>
<evidence type="ECO:0000313" key="15">
    <source>
        <dbReference type="Proteomes" id="UP000760494"/>
    </source>
</evidence>
<evidence type="ECO:0000256" key="12">
    <source>
        <dbReference type="ARBA" id="ARBA00023180"/>
    </source>
</evidence>
<keyword evidence="13" id="KW-0349">Heme</keyword>
<dbReference type="PRINTS" id="PR00465">
    <property type="entry name" value="EP450IV"/>
</dbReference>
<dbReference type="PANTHER" id="PTHR23501:SF78">
    <property type="entry name" value="MAJOR FACILITATOR SUPERFAMILY (MFS) PROFILE DOMAIN-CONTAINING PROTEIN-RELATED"/>
    <property type="match status" value="1"/>
</dbReference>
<evidence type="ECO:0000256" key="10">
    <source>
        <dbReference type="ARBA" id="ARBA00023033"/>
    </source>
</evidence>
<dbReference type="InterPro" id="IPR020846">
    <property type="entry name" value="MFS_dom"/>
</dbReference>
<evidence type="ECO:0000256" key="8">
    <source>
        <dbReference type="ARBA" id="ARBA00022989"/>
    </source>
</evidence>
<evidence type="ECO:0000256" key="3">
    <source>
        <dbReference type="ARBA" id="ARBA00008335"/>
    </source>
</evidence>
<dbReference type="Gene3D" id="1.20.1720.10">
    <property type="entry name" value="Multidrug resistance protein D"/>
    <property type="match status" value="1"/>
</dbReference>
<keyword evidence="7 13" id="KW-0479">Metal-binding</keyword>
<dbReference type="GO" id="GO:0004497">
    <property type="term" value="F:monooxygenase activity"/>
    <property type="evidence" value="ECO:0007669"/>
    <property type="project" value="UniProtKB-KW"/>
</dbReference>
<gene>
    <name evidence="14" type="ORF">C2S_11027</name>
</gene>
<evidence type="ECO:0000256" key="7">
    <source>
        <dbReference type="ARBA" id="ARBA00022723"/>
    </source>
</evidence>
<comment type="caution">
    <text evidence="14">The sequence shown here is derived from an EMBL/GenBank/DDBJ whole genome shotgun (WGS) entry which is preliminary data.</text>
</comment>
<keyword evidence="10" id="KW-0560">Oxidoreductase</keyword>
<evidence type="ECO:0000256" key="1">
    <source>
        <dbReference type="ARBA" id="ARBA00001971"/>
    </source>
</evidence>
<dbReference type="GO" id="GO:0020037">
    <property type="term" value="F:heme binding"/>
    <property type="evidence" value="ECO:0007669"/>
    <property type="project" value="InterPro"/>
</dbReference>
<sequence length="1060" mass="116786">MATKQFFLLGQAPSTARDIELPSGVDFEELQNIVASHFAIVKPNGVGFVHDDRRLTALSDVLGIDEPISVSIDGNAVRDVPGPAGIPYFGNYLEIYPDHLGNHQRLFEKYGPLFVTNSMGSRLYQTNCAELSNIFLAEDHYFTKDIVPGHPLHPIKNPEAGVFLSDTNTEQWRLAHKFLPPALGPKAVRHYAPTMQKTVEQSFKVFDELDAKGEAWNVCQYMLKLGSQAVGKLVLGMDFGHFHEVDSPLHEMVLKIAENLELNKRVSSMGAWYAKMPFGDPKKMRQTGARIMEMMAESIARASKGQEDLELQDAALKAENVVDYFLRAKDNKGSKLPPSQFAPTLLVATGAGFTTTSSLLSWLIYSLVKYPGNQERLLQELIDNDWDDDTQVTAETTNKLSFLDKFIKETQRLHNPSFQPGRTAKVDMILPGGYRLPKGAVVISALHHMHNNKDVWENPGRFDPDRWDTEKVKNRPPGSYIPFAAGPRMCVGFNFALQEIKVFLPKLVYRYKFSLAQDGPIDYDPYFQLIRPNNLTDRHRLAKSSDKARGQVKMVLTKDEKALHDQVNILPRRQLIIALATLSSALLLVTIDQNGISVTLPTIAKDLNAEATISWAGTSSLIANTCFQMLYGRLSDVFGRKVVFISAALLLCVSDLLCSFSQNAVMFYVFRALAGIGGGGVLNLNNIIISDIVSLEQRGKIQGITGATVGLGNIIGPFIAAGIMERSSWRGFFWLLTPLSFLTAVLSFFFLPSKPPTISFKEGITKIDWVGSWVSGVGIVLLLIPISGGGSYFSWDSPLSISFLAVGGSLFLAFIGWEWKMAKLPMMPVDIYKNSSISIMLAQNFLLGAVYQSYLYYVPLYLQNPHQYSAMKSAAIYTPLVAAQMIASVGSGQYISHRLRYGEVLIFGFAVWTLGAGLALLLTRHSSIAVIAVILGVVGMGVGCIFQPTLIALQAHSPKSRRAVIISNRNFYRCIGGACGLAISAAVLQAQLRATLPTEYKDLASSTYVLPESVRQVPAVLDAYMSASHSVFILQVPLIGLCLLGTAFIRDRGLEPVKDT</sequence>
<name>A0A5Q3DU48_FUSFU</name>
<dbReference type="InterPro" id="IPR001128">
    <property type="entry name" value="Cyt_P450"/>
</dbReference>
<dbReference type="AlphaFoldDB" id="A0A5Q3DU48"/>
<accession>A0A5Q3DU48</accession>
<comment type="cofactor">
    <cofactor evidence="1 13">
        <name>heme</name>
        <dbReference type="ChEBI" id="CHEBI:30413"/>
    </cofactor>
</comment>
<dbReference type="SUPFAM" id="SSF103473">
    <property type="entry name" value="MFS general substrate transporter"/>
    <property type="match status" value="1"/>
</dbReference>
<evidence type="ECO:0000256" key="4">
    <source>
        <dbReference type="ARBA" id="ARBA00010617"/>
    </source>
</evidence>
<keyword evidence="10" id="KW-0503">Monooxygenase</keyword>
<keyword evidence="9 13" id="KW-0408">Iron</keyword>
<dbReference type="GO" id="GO:0005506">
    <property type="term" value="F:iron ion binding"/>
    <property type="evidence" value="ECO:0007669"/>
    <property type="project" value="InterPro"/>
</dbReference>
<dbReference type="Gene3D" id="1.20.1250.20">
    <property type="entry name" value="MFS general substrate transporter like domains"/>
    <property type="match status" value="1"/>
</dbReference>
<evidence type="ECO:0000256" key="2">
    <source>
        <dbReference type="ARBA" id="ARBA00004127"/>
    </source>
</evidence>
<keyword evidence="5" id="KW-0813">Transport</keyword>
<feature type="binding site" description="axial binding residue" evidence="13">
    <location>
        <position position="490"/>
    </location>
    <ligand>
        <name>heme</name>
        <dbReference type="ChEBI" id="CHEBI:30413"/>
    </ligand>
    <ligandPart>
        <name>Fe</name>
        <dbReference type="ChEBI" id="CHEBI:18248"/>
    </ligandPart>
</feature>
<dbReference type="InterPro" id="IPR011701">
    <property type="entry name" value="MFS"/>
</dbReference>